<sequence length="379" mass="41406">MVTLDDAVPTASGLVHPGITTSSAQLAFVKQKVAARAEPWFGAFERARTSSFGSLSYTPRPVAWVGCGSGNSPDEGCTAEMNDAQAAYTHALLWAYTGDKRYAAKSIQILNAWSSTLQGHRFDTTTYKNGHLQAAWAGSVFPKAAEIIRHTGAGWASADVARFEAVLRNAFLPMVRDGWAGGGANWMMSMSEATINIGVFLDDRSVFDDGVSDWRATVPSTIYLSSDGAKPVLPPARAVKSTNLDAYWYNPTRYVDGLQGETCRDMDHVVMGLGATLQAAETAQIQGVDLFGEQQRRLTAAMEYNARYLNNPSASGWACPKPLKTIGTTVRHGWELGYAHYAGDRGVSLPQSRQYMQQFRTRAWTELHLNWQTLTHAVP</sequence>
<dbReference type="AlphaFoldDB" id="A0A5C8ZGS8"/>
<reference evidence="4 5" key="1">
    <citation type="submission" date="2019-07" db="EMBL/GenBank/DDBJ databases">
        <title>Quadrisphaera sp. strain DD2A genome sequencing and assembly.</title>
        <authorList>
            <person name="Kim I."/>
        </authorList>
    </citation>
    <scope>NUCLEOTIDE SEQUENCE [LARGE SCALE GENOMIC DNA]</scope>
    <source>
        <strain evidence="4 5">DD2A</strain>
    </source>
</reference>
<dbReference type="InterPro" id="IPR008397">
    <property type="entry name" value="Alginate_lyase_dom"/>
</dbReference>
<evidence type="ECO:0000256" key="2">
    <source>
        <dbReference type="ARBA" id="ARBA00023239"/>
    </source>
</evidence>
<dbReference type="OrthoDB" id="3862295at2"/>
<proteinExistence type="predicted"/>
<comment type="caution">
    <text evidence="4">The sequence shown here is derived from an EMBL/GenBank/DDBJ whole genome shotgun (WGS) entry which is preliminary data.</text>
</comment>
<dbReference type="GO" id="GO:0016829">
    <property type="term" value="F:lyase activity"/>
    <property type="evidence" value="ECO:0007669"/>
    <property type="project" value="UniProtKB-KW"/>
</dbReference>
<evidence type="ECO:0000256" key="1">
    <source>
        <dbReference type="ARBA" id="ARBA00022729"/>
    </source>
</evidence>
<name>A0A5C8ZGS8_9ACTN</name>
<dbReference type="InterPro" id="IPR008929">
    <property type="entry name" value="Chondroitin_lyas"/>
</dbReference>
<dbReference type="Pfam" id="PF05426">
    <property type="entry name" value="Alginate_lyase"/>
    <property type="match status" value="1"/>
</dbReference>
<accession>A0A5C8ZGS8</accession>
<protein>
    <recommendedName>
        <fullName evidence="3">Alginate lyase domain-containing protein</fullName>
    </recommendedName>
</protein>
<evidence type="ECO:0000313" key="4">
    <source>
        <dbReference type="EMBL" id="TXR56371.1"/>
    </source>
</evidence>
<feature type="domain" description="Alginate lyase" evidence="3">
    <location>
        <begin position="82"/>
        <end position="313"/>
    </location>
</feature>
<keyword evidence="1" id="KW-0732">Signal</keyword>
<gene>
    <name evidence="4" type="ORF">FMM08_09720</name>
</gene>
<keyword evidence="5" id="KW-1185">Reference proteome</keyword>
<dbReference type="Gene3D" id="1.50.10.100">
    <property type="entry name" value="Chondroitin AC/alginate lyase"/>
    <property type="match status" value="1"/>
</dbReference>
<dbReference type="SUPFAM" id="SSF48230">
    <property type="entry name" value="Chondroitin AC/alginate lyase"/>
    <property type="match status" value="1"/>
</dbReference>
<evidence type="ECO:0000313" key="5">
    <source>
        <dbReference type="Proteomes" id="UP000321234"/>
    </source>
</evidence>
<dbReference type="EMBL" id="VKAC01000005">
    <property type="protein sequence ID" value="TXR56371.1"/>
    <property type="molecule type" value="Genomic_DNA"/>
</dbReference>
<dbReference type="GO" id="GO:0042597">
    <property type="term" value="C:periplasmic space"/>
    <property type="evidence" value="ECO:0007669"/>
    <property type="project" value="InterPro"/>
</dbReference>
<organism evidence="4 5">
    <name type="scientific">Quadrisphaera setariae</name>
    <dbReference type="NCBI Taxonomy" id="2593304"/>
    <lineage>
        <taxon>Bacteria</taxon>
        <taxon>Bacillati</taxon>
        <taxon>Actinomycetota</taxon>
        <taxon>Actinomycetes</taxon>
        <taxon>Kineosporiales</taxon>
        <taxon>Kineosporiaceae</taxon>
        <taxon>Quadrisphaera</taxon>
    </lineage>
</organism>
<evidence type="ECO:0000259" key="3">
    <source>
        <dbReference type="Pfam" id="PF05426"/>
    </source>
</evidence>
<dbReference type="Proteomes" id="UP000321234">
    <property type="component" value="Unassembled WGS sequence"/>
</dbReference>
<keyword evidence="2" id="KW-0456">Lyase</keyword>